<protein>
    <submittedName>
        <fullName evidence="3">Uncharacterized protein</fullName>
    </submittedName>
</protein>
<evidence type="ECO:0000313" key="3">
    <source>
        <dbReference type="EMBL" id="KDN14131.1"/>
    </source>
</evidence>
<evidence type="ECO:0000256" key="1">
    <source>
        <dbReference type="SAM" id="Coils"/>
    </source>
</evidence>
<organism evidence="3 4">
    <name type="scientific">Snodgrassella communis</name>
    <dbReference type="NCBI Taxonomy" id="2946699"/>
    <lineage>
        <taxon>Bacteria</taxon>
        <taxon>Pseudomonadati</taxon>
        <taxon>Pseudomonadota</taxon>
        <taxon>Betaproteobacteria</taxon>
        <taxon>Neisseriales</taxon>
        <taxon>Neisseriaceae</taxon>
        <taxon>Snodgrassella</taxon>
    </lineage>
</organism>
<keyword evidence="2" id="KW-0472">Membrane</keyword>
<evidence type="ECO:0000256" key="2">
    <source>
        <dbReference type="SAM" id="Phobius"/>
    </source>
</evidence>
<keyword evidence="2" id="KW-0812">Transmembrane</keyword>
<evidence type="ECO:0000313" key="4">
    <source>
        <dbReference type="Proteomes" id="UP000027170"/>
    </source>
</evidence>
<feature type="transmembrane region" description="Helical" evidence="2">
    <location>
        <begin position="393"/>
        <end position="414"/>
    </location>
</feature>
<dbReference type="OrthoDB" id="2972222at2"/>
<proteinExistence type="predicted"/>
<dbReference type="EMBL" id="JFZV01000010">
    <property type="protein sequence ID" value="KDN14131.1"/>
    <property type="molecule type" value="Genomic_DNA"/>
</dbReference>
<comment type="caution">
    <text evidence="3">The sequence shown here is derived from an EMBL/GenBank/DDBJ whole genome shotgun (WGS) entry which is preliminary data.</text>
</comment>
<keyword evidence="1" id="KW-0175">Coiled coil</keyword>
<keyword evidence="4" id="KW-1185">Reference proteome</keyword>
<reference evidence="3 4" key="1">
    <citation type="submission" date="2014-03" db="EMBL/GenBank/DDBJ databases">
        <title>The genomes of two eusocial bee gut symbionts.</title>
        <authorList>
            <person name="Kwong W.K."/>
            <person name="Engel P."/>
            <person name="Koch H."/>
            <person name="Moran N.A."/>
        </authorList>
    </citation>
    <scope>NUCLEOTIDE SEQUENCE [LARGE SCALE GENOMIC DNA]</scope>
    <source>
        <strain evidence="4">wkB29</strain>
    </source>
</reference>
<feature type="transmembrane region" description="Helical" evidence="2">
    <location>
        <begin position="363"/>
        <end position="381"/>
    </location>
</feature>
<keyword evidence="2" id="KW-1133">Transmembrane helix</keyword>
<feature type="transmembrane region" description="Helical" evidence="2">
    <location>
        <begin position="472"/>
        <end position="492"/>
    </location>
</feature>
<feature type="coiled-coil region" evidence="1">
    <location>
        <begin position="411"/>
        <end position="438"/>
    </location>
</feature>
<dbReference type="RefSeq" id="WP_143557660.1">
    <property type="nucleotide sequence ID" value="NZ_JFZV01000010.1"/>
</dbReference>
<gene>
    <name evidence="3" type="ORF">SALWKB29_1792</name>
</gene>
<name>A0A836MNL6_9NEIS</name>
<sequence>MSLKMNGFIKQLLSAIGETETTSVSHNFIQFKIEGKITSLNDNIIEKLYQTILLTFEKGITLEIELRLEESNSVRLSNGTPDTIKEKIQEILEELDLEEPILPNFSFGITIEWENSNLNIFSWEEFHKHLNKTPLETAFKQWSYLIADNTYATIRVWDEENNIENDFFSFIHYSQISQDNKKAIDQTKIENRDKVSHFVNACDIIIVPDSFDFASNNWPLAAYFNNLRNILSLIFLSDYSRIIANEVAYCIKGYKTVNGKLNEQLTTDVGNELWSMYKWAYERGSFIDKIGILRNVIPIHMQKENINTLESGTLLSAQSGYDLYLKDNVKQYIEIKNKISDMLLSQSEKAGQITKDMFNILKTNLWTFLTFFTTTIVAKNFDKSNNDYHNTVIFAGICLIFLSAFFLGFALSEVNDEKEKLSKRYLEIEYRYKDLLNNQDIKKIIDFSSLEGSTPKEREIEYIDRKVQKYKCLWIACIVLLSIILICIGFDIF</sequence>
<dbReference type="Proteomes" id="UP000027170">
    <property type="component" value="Unassembled WGS sequence"/>
</dbReference>
<accession>A0A836MNL6</accession>
<dbReference type="AlphaFoldDB" id="A0A836MNL6"/>